<feature type="compositionally biased region" description="Acidic residues" evidence="1">
    <location>
        <begin position="119"/>
        <end position="128"/>
    </location>
</feature>
<accession>A0A7T4MV73</accession>
<protein>
    <recommendedName>
        <fullName evidence="4">Helix-turn-helix domain-containing protein</fullName>
    </recommendedName>
</protein>
<feature type="compositionally biased region" description="Low complexity" evidence="1">
    <location>
        <begin position="207"/>
        <end position="229"/>
    </location>
</feature>
<gene>
    <name evidence="2" type="ORF">I6H58_04740</name>
</gene>
<dbReference type="AlphaFoldDB" id="A0A7T4MV73"/>
<sequence length="407" mass="44399">MSNKMINWAYGHELKAAKLLVLVTIADMADDFGVCEASREYIMWKTGYSRRSMVRVLNEFRDADLLHTERRQLVGVKSGRMTDVIVLHPETEGDKGDWPGRTAWLEQMKESRTAFETPADPEEDEEDQASASMSAKMAHSNKTPSQDLSAKMAHSSEPVDNSGSCVPNRAQLSAKSCTNAEGAIKRIARTDLTQSYPVLSSPEEEATAGAVETGPDMTGPDTTPTSTATEQAERGPSIAGVPVRLLRWKTRPVLDQVEDQVIEEMIRIVMARYNAVRSPLGLMITAVRNDDGQDLIEEATARVAAASEAPWGPAWMSPSAADREWSEMLQQTRDREAAEAARPRSCPTHNVDFVGPECPSCRADRLAGAHPAPPESAAPHTPGGGVDGAELRRRLRAQRAARVGGDR</sequence>
<dbReference type="RefSeq" id="WP_198490996.1">
    <property type="nucleotide sequence ID" value="NZ_CP066078.1"/>
</dbReference>
<evidence type="ECO:0000313" key="3">
    <source>
        <dbReference type="Proteomes" id="UP000595221"/>
    </source>
</evidence>
<evidence type="ECO:0008006" key="4">
    <source>
        <dbReference type="Google" id="ProtNLM"/>
    </source>
</evidence>
<proteinExistence type="predicted"/>
<reference evidence="2 3" key="1">
    <citation type="submission" date="2020-12" db="EMBL/GenBank/DDBJ databases">
        <title>FDA dAtabase for Regulatory Grade micrObial Sequences (FDA-ARGOS): Supporting development and validation of Infectious Disease Dx tests.</title>
        <authorList>
            <person name="Sproer C."/>
            <person name="Gronow S."/>
            <person name="Severitt S."/>
            <person name="Schroder I."/>
            <person name="Tallon L."/>
            <person name="Sadzewicz L."/>
            <person name="Zhao X."/>
            <person name="Boylan J."/>
            <person name="Ott S."/>
            <person name="Bowen H."/>
            <person name="Vavikolanu K."/>
            <person name="Mehta A."/>
            <person name="Aluvathingal J."/>
            <person name="Nadendla S."/>
            <person name="Lowell S."/>
            <person name="Myers T."/>
            <person name="Yan Y."/>
            <person name="Sichtig H."/>
        </authorList>
    </citation>
    <scope>NUCLEOTIDE SEQUENCE [LARGE SCALE GENOMIC DNA]</scope>
    <source>
        <strain evidence="2 3">FDAARGOS_1001</strain>
    </source>
</reference>
<feature type="region of interest" description="Disordered" evidence="1">
    <location>
        <begin position="331"/>
        <end position="407"/>
    </location>
</feature>
<name>A0A7T4MV73_9MICC</name>
<evidence type="ECO:0000256" key="1">
    <source>
        <dbReference type="SAM" id="MobiDB-lite"/>
    </source>
</evidence>
<organism evidence="2 3">
    <name type="scientific">Rothia kristinae</name>
    <dbReference type="NCBI Taxonomy" id="37923"/>
    <lineage>
        <taxon>Bacteria</taxon>
        <taxon>Bacillati</taxon>
        <taxon>Actinomycetota</taxon>
        <taxon>Actinomycetes</taxon>
        <taxon>Micrococcales</taxon>
        <taxon>Micrococcaceae</taxon>
        <taxon>Rothia</taxon>
    </lineage>
</organism>
<dbReference type="EMBL" id="CP066078">
    <property type="protein sequence ID" value="QQC60233.1"/>
    <property type="molecule type" value="Genomic_DNA"/>
</dbReference>
<evidence type="ECO:0000313" key="2">
    <source>
        <dbReference type="EMBL" id="QQC60233.1"/>
    </source>
</evidence>
<feature type="compositionally biased region" description="Basic and acidic residues" evidence="1">
    <location>
        <begin position="331"/>
        <end position="342"/>
    </location>
</feature>
<feature type="compositionally biased region" description="Low complexity" evidence="1">
    <location>
        <begin position="129"/>
        <end position="140"/>
    </location>
</feature>
<dbReference type="Proteomes" id="UP000595221">
    <property type="component" value="Chromosome"/>
</dbReference>
<feature type="region of interest" description="Disordered" evidence="1">
    <location>
        <begin position="112"/>
        <end position="165"/>
    </location>
</feature>
<feature type="region of interest" description="Disordered" evidence="1">
    <location>
        <begin position="200"/>
        <end position="235"/>
    </location>
</feature>